<dbReference type="PANTHER" id="PTHR43212">
    <property type="entry name" value="QUERCETIN 2,3-DIOXYGENASE"/>
    <property type="match status" value="1"/>
</dbReference>
<dbReference type="InterPro" id="IPR003829">
    <property type="entry name" value="Pirin_N_dom"/>
</dbReference>
<dbReference type="RefSeq" id="WP_176865918.1">
    <property type="nucleotide sequence ID" value="NZ_JABXWT010000008.1"/>
</dbReference>
<accession>A0ABX2PS55</accession>
<evidence type="ECO:0000259" key="3">
    <source>
        <dbReference type="Pfam" id="PF02678"/>
    </source>
</evidence>
<dbReference type="CDD" id="cd02910">
    <property type="entry name" value="cupin_Yhhw_N"/>
    <property type="match status" value="1"/>
</dbReference>
<reference evidence="5 6" key="1">
    <citation type="submission" date="2020-06" db="EMBL/GenBank/DDBJ databases">
        <authorList>
            <person name="Cao W.R."/>
        </authorList>
    </citation>
    <scope>NUCLEOTIDE SEQUENCE [LARGE SCALE GENOMIC DNA]</scope>
    <source>
        <strain evidence="5 6">B1Z28</strain>
    </source>
</reference>
<dbReference type="Gene3D" id="2.60.120.10">
    <property type="entry name" value="Jelly Rolls"/>
    <property type="match status" value="2"/>
</dbReference>
<dbReference type="SUPFAM" id="SSF51182">
    <property type="entry name" value="RmlC-like cupins"/>
    <property type="match status" value="1"/>
</dbReference>
<dbReference type="EMBL" id="JABXWT010000008">
    <property type="protein sequence ID" value="NVO56966.1"/>
    <property type="molecule type" value="Genomic_DNA"/>
</dbReference>
<dbReference type="InterPro" id="IPR011051">
    <property type="entry name" value="RmlC_Cupin_sf"/>
</dbReference>
<feature type="domain" description="Pirin N-terminal" evidence="3">
    <location>
        <begin position="20"/>
        <end position="133"/>
    </location>
</feature>
<proteinExistence type="inferred from homology"/>
<protein>
    <submittedName>
        <fullName evidence="5">Pirin family protein</fullName>
    </submittedName>
</protein>
<dbReference type="Proteomes" id="UP000630805">
    <property type="component" value="Unassembled WGS sequence"/>
</dbReference>
<keyword evidence="6" id="KW-1185">Reference proteome</keyword>
<dbReference type="InterPro" id="IPR012093">
    <property type="entry name" value="Pirin"/>
</dbReference>
<dbReference type="Pfam" id="PF02678">
    <property type="entry name" value="Pirin"/>
    <property type="match status" value="1"/>
</dbReference>
<dbReference type="InterPro" id="IPR041602">
    <property type="entry name" value="Quercetinase_C"/>
</dbReference>
<evidence type="ECO:0000256" key="1">
    <source>
        <dbReference type="ARBA" id="ARBA00008416"/>
    </source>
</evidence>
<sequence length="247" mass="26837">MNIKKKYTTQKGSLRFTVRPSRERGRADFGWLKSAHSFSFGEYYDPQHMGFGNLRVINDDIVTGGKGFGRHPHKNAEIFSYVLEGALEHKDSLGNGSVVSAGGVQYMSAGSGVTHSEFNPSSTDKMRFLQIWLMPARQNTKPAYDTIDLSNDDKSGKLKLFLSRDGRNGSMTTQADASVYAATLEDSQAISTDLKVGRKGWVQVANGSLNVNGIALSKGDGLAIDGSGPLTFDQGNAAEILFFDLAR</sequence>
<dbReference type="Pfam" id="PF17954">
    <property type="entry name" value="Pirin_C_2"/>
    <property type="match status" value="1"/>
</dbReference>
<evidence type="ECO:0000313" key="6">
    <source>
        <dbReference type="Proteomes" id="UP000630805"/>
    </source>
</evidence>
<dbReference type="PANTHER" id="PTHR43212:SF3">
    <property type="entry name" value="QUERCETIN 2,3-DIOXYGENASE"/>
    <property type="match status" value="1"/>
</dbReference>
<evidence type="ECO:0000259" key="4">
    <source>
        <dbReference type="Pfam" id="PF17954"/>
    </source>
</evidence>
<dbReference type="InterPro" id="IPR014710">
    <property type="entry name" value="RmlC-like_jellyroll"/>
</dbReference>
<name>A0ABX2PS55_9RHOB</name>
<organism evidence="5 6">
    <name type="scientific">Ruegeria haliotis</name>
    <dbReference type="NCBI Taxonomy" id="2747601"/>
    <lineage>
        <taxon>Bacteria</taxon>
        <taxon>Pseudomonadati</taxon>
        <taxon>Pseudomonadota</taxon>
        <taxon>Alphaproteobacteria</taxon>
        <taxon>Rhodobacterales</taxon>
        <taxon>Roseobacteraceae</taxon>
        <taxon>Ruegeria</taxon>
    </lineage>
</organism>
<feature type="domain" description="Quercetin 2,3-dioxygenase C-terminal cupin" evidence="4">
    <location>
        <begin position="160"/>
        <end position="245"/>
    </location>
</feature>
<evidence type="ECO:0000256" key="2">
    <source>
        <dbReference type="RuleBase" id="RU003457"/>
    </source>
</evidence>
<evidence type="ECO:0000313" key="5">
    <source>
        <dbReference type="EMBL" id="NVO56966.1"/>
    </source>
</evidence>
<dbReference type="PIRSF" id="PIRSF006232">
    <property type="entry name" value="Pirin"/>
    <property type="match status" value="1"/>
</dbReference>
<comment type="similarity">
    <text evidence="1 2">Belongs to the pirin family.</text>
</comment>
<gene>
    <name evidence="5" type="ORF">HW561_14315</name>
</gene>
<comment type="caution">
    <text evidence="5">The sequence shown here is derived from an EMBL/GenBank/DDBJ whole genome shotgun (WGS) entry which is preliminary data.</text>
</comment>